<evidence type="ECO:0000313" key="1">
    <source>
        <dbReference type="EnsemblPlants" id="OMERI07G14550.1"/>
    </source>
</evidence>
<keyword evidence="2" id="KW-1185">Reference proteome</keyword>
<dbReference type="Gramene" id="OMERI07G14550.1">
    <property type="protein sequence ID" value="OMERI07G14550.1"/>
    <property type="gene ID" value="OMERI07G14550"/>
</dbReference>
<reference evidence="1" key="1">
    <citation type="submission" date="2015-04" db="UniProtKB">
        <authorList>
            <consortium name="EnsemblPlants"/>
        </authorList>
    </citation>
    <scope>IDENTIFICATION</scope>
</reference>
<dbReference type="Proteomes" id="UP000008021">
    <property type="component" value="Chromosome 7"/>
</dbReference>
<accession>A0A0E0ECR3</accession>
<dbReference type="AlphaFoldDB" id="A0A0E0ECR3"/>
<dbReference type="HOGENOM" id="CLU_2816785_0_0_1"/>
<name>A0A0E0ECR3_9ORYZ</name>
<sequence>MMSTRRGYGIKDTVVVHPMTGRVFTLFFFQKKRRERERRNVKRKCKGGTYLAYGTKAAKQVGTFYMS</sequence>
<dbReference type="EnsemblPlants" id="OMERI07G14550.1">
    <property type="protein sequence ID" value="OMERI07G14550.1"/>
    <property type="gene ID" value="OMERI07G14550"/>
</dbReference>
<organism evidence="1">
    <name type="scientific">Oryza meridionalis</name>
    <dbReference type="NCBI Taxonomy" id="40149"/>
    <lineage>
        <taxon>Eukaryota</taxon>
        <taxon>Viridiplantae</taxon>
        <taxon>Streptophyta</taxon>
        <taxon>Embryophyta</taxon>
        <taxon>Tracheophyta</taxon>
        <taxon>Spermatophyta</taxon>
        <taxon>Magnoliopsida</taxon>
        <taxon>Liliopsida</taxon>
        <taxon>Poales</taxon>
        <taxon>Poaceae</taxon>
        <taxon>BOP clade</taxon>
        <taxon>Oryzoideae</taxon>
        <taxon>Oryzeae</taxon>
        <taxon>Oryzinae</taxon>
        <taxon>Oryza</taxon>
    </lineage>
</organism>
<proteinExistence type="predicted"/>
<reference evidence="1" key="2">
    <citation type="submission" date="2018-05" db="EMBL/GenBank/DDBJ databases">
        <title>OmerRS3 (Oryza meridionalis Reference Sequence Version 3).</title>
        <authorList>
            <person name="Zhang J."/>
            <person name="Kudrna D."/>
            <person name="Lee S."/>
            <person name="Talag J."/>
            <person name="Welchert J."/>
            <person name="Wing R.A."/>
        </authorList>
    </citation>
    <scope>NUCLEOTIDE SEQUENCE [LARGE SCALE GENOMIC DNA]</scope>
    <source>
        <strain evidence="1">cv. OR44</strain>
    </source>
</reference>
<evidence type="ECO:0000313" key="2">
    <source>
        <dbReference type="Proteomes" id="UP000008021"/>
    </source>
</evidence>
<protein>
    <submittedName>
        <fullName evidence="1">Uncharacterized protein</fullName>
    </submittedName>
</protein>